<dbReference type="AlphaFoldDB" id="G3HQR9"/>
<dbReference type="GO" id="GO:0004303">
    <property type="term" value="F:estradiol 17-beta-dehydrogenase [NAD(P)+] activity"/>
    <property type="evidence" value="ECO:0007669"/>
    <property type="project" value="TreeGrafter"/>
</dbReference>
<dbReference type="GlyGen" id="G3HQR9">
    <property type="glycosylation" value="1 site"/>
</dbReference>
<dbReference type="GO" id="GO:0048038">
    <property type="term" value="F:quinone binding"/>
    <property type="evidence" value="ECO:0007669"/>
    <property type="project" value="TreeGrafter"/>
</dbReference>
<keyword evidence="4" id="KW-0443">Lipid metabolism</keyword>
<comment type="pathway">
    <text evidence="1">Lipid metabolism; fatty acid biosynthesis.</text>
</comment>
<reference evidence="8" key="1">
    <citation type="journal article" date="2011" name="Nat. Biotechnol.">
        <title>The genomic sequence of the Chinese hamster ovary (CHO)-K1 cell line.</title>
        <authorList>
            <person name="Xu X."/>
            <person name="Nagarajan H."/>
            <person name="Lewis N.E."/>
            <person name="Pan S."/>
            <person name="Cai Z."/>
            <person name="Liu X."/>
            <person name="Chen W."/>
            <person name="Xie M."/>
            <person name="Wang W."/>
            <person name="Hammond S."/>
            <person name="Andersen M.R."/>
            <person name="Neff N."/>
            <person name="Passarelli B."/>
            <person name="Koh W."/>
            <person name="Fan H.C."/>
            <person name="Wang J."/>
            <person name="Gui Y."/>
            <person name="Lee K.H."/>
            <person name="Betenbaugh M.J."/>
            <person name="Quake S.R."/>
            <person name="Famili I."/>
            <person name="Palsson B.O."/>
            <person name="Wang J."/>
        </authorList>
    </citation>
    <scope>NUCLEOTIDE SEQUENCE [LARGE SCALE GENOMIC DNA]</scope>
    <source>
        <strain evidence="8">CHO K1 cell line</strain>
    </source>
</reference>
<evidence type="ECO:0000256" key="3">
    <source>
        <dbReference type="ARBA" id="ARBA00023002"/>
    </source>
</evidence>
<evidence type="ECO:0000256" key="2">
    <source>
        <dbReference type="ARBA" id="ARBA00006484"/>
    </source>
</evidence>
<dbReference type="PROSITE" id="PS00061">
    <property type="entry name" value="ADH_SHORT"/>
    <property type="match status" value="1"/>
</dbReference>
<comment type="similarity">
    <text evidence="2 5">Belongs to the short-chain dehydrogenases/reductases (SDR) family.</text>
</comment>
<evidence type="ECO:0000256" key="5">
    <source>
        <dbReference type="RuleBase" id="RU000363"/>
    </source>
</evidence>
<dbReference type="Pfam" id="PF00106">
    <property type="entry name" value="adh_short"/>
    <property type="match status" value="2"/>
</dbReference>
<dbReference type="InterPro" id="IPR002347">
    <property type="entry name" value="SDR_fam"/>
</dbReference>
<dbReference type="InterPro" id="IPR057326">
    <property type="entry name" value="KR_dom"/>
</dbReference>
<organism evidence="7 8">
    <name type="scientific">Cricetulus griseus</name>
    <name type="common">Chinese hamster</name>
    <name type="synonym">Cricetulus barabensis griseus</name>
    <dbReference type="NCBI Taxonomy" id="10029"/>
    <lineage>
        <taxon>Eukaryota</taxon>
        <taxon>Metazoa</taxon>
        <taxon>Chordata</taxon>
        <taxon>Craniata</taxon>
        <taxon>Vertebrata</taxon>
        <taxon>Euteleostomi</taxon>
        <taxon>Mammalia</taxon>
        <taxon>Eutheria</taxon>
        <taxon>Euarchontoglires</taxon>
        <taxon>Glires</taxon>
        <taxon>Rodentia</taxon>
        <taxon>Myomorpha</taxon>
        <taxon>Muroidea</taxon>
        <taxon>Cricetidae</taxon>
        <taxon>Cricetinae</taxon>
        <taxon>Cricetulus</taxon>
    </lineage>
</organism>
<keyword evidence="3" id="KW-0560">Oxidoreductase</keyword>
<dbReference type="InterPro" id="IPR036291">
    <property type="entry name" value="NAD(P)-bd_dom_sf"/>
</dbReference>
<gene>
    <name evidence="7" type="ORF">I79_013175</name>
</gene>
<proteinExistence type="inferred from homology"/>
<dbReference type="Gene3D" id="3.40.50.720">
    <property type="entry name" value="NAD(P)-binding Rossmann-like Domain"/>
    <property type="match status" value="1"/>
</dbReference>
<accession>G3HQR9</accession>
<dbReference type="SMART" id="SM00822">
    <property type="entry name" value="PKS_KR"/>
    <property type="match status" value="1"/>
</dbReference>
<name>G3HQR9_CRIGR</name>
<evidence type="ECO:0000259" key="6">
    <source>
        <dbReference type="SMART" id="SM00822"/>
    </source>
</evidence>
<dbReference type="PRINTS" id="PR00081">
    <property type="entry name" value="GDHRDH"/>
</dbReference>
<dbReference type="InterPro" id="IPR020904">
    <property type="entry name" value="Sc_DH/Rdtase_CS"/>
</dbReference>
<evidence type="ECO:0000256" key="4">
    <source>
        <dbReference type="ARBA" id="ARBA00023160"/>
    </source>
</evidence>
<dbReference type="Proteomes" id="UP000001075">
    <property type="component" value="Unassembled WGS sequence"/>
</dbReference>
<feature type="domain" description="Ketoreductase" evidence="6">
    <location>
        <begin position="10"/>
        <end position="196"/>
    </location>
</feature>
<evidence type="ECO:0000256" key="1">
    <source>
        <dbReference type="ARBA" id="ARBA00005194"/>
    </source>
</evidence>
<sequence>MASQLRLRSALALVTGAGSGIGRAISVRLAQEGAAVAACDLDGAAAQDTVRLLGGPGSEGGAPRGKHAAFQADVSQAAAARRLLEQVQACFSRPPSVVVSCAGITRDEFLLHMSEEDWDRVIAVNLKVLTSEPVTCARPRPGEGLGGGLPPTPAGPASLVPLSCQGTFLVTQAAAQALVSSGCRGSIINISSIIGKVGNIGQTNYASSKAGVIGLTQTAARELGRHGIRCNSVLPGFIATPMTQKMPEKVKDKVGCGWRAIRGGR</sequence>
<evidence type="ECO:0000313" key="8">
    <source>
        <dbReference type="Proteomes" id="UP000001075"/>
    </source>
</evidence>
<dbReference type="InParanoid" id="G3HQR9"/>
<keyword evidence="4" id="KW-0275">Fatty acid biosynthesis</keyword>
<dbReference type="STRING" id="10029.G3HQR9"/>
<dbReference type="FunCoup" id="G3HQR9">
    <property type="interactions" value="763"/>
</dbReference>
<dbReference type="PANTHER" id="PTHR42760">
    <property type="entry name" value="SHORT-CHAIN DEHYDROGENASES/REDUCTASES FAMILY MEMBER"/>
    <property type="match status" value="1"/>
</dbReference>
<dbReference type="GO" id="GO:0006633">
    <property type="term" value="P:fatty acid biosynthetic process"/>
    <property type="evidence" value="ECO:0007669"/>
    <property type="project" value="UniProtKB-KW"/>
</dbReference>
<dbReference type="PANTHER" id="PTHR42760:SF83">
    <property type="entry name" value="(3R)-3-HYDROXYACYL-COA DEHYDROGENASE"/>
    <property type="match status" value="1"/>
</dbReference>
<dbReference type="EMBL" id="JH000617">
    <property type="protein sequence ID" value="EGW09098.1"/>
    <property type="molecule type" value="Genomic_DNA"/>
</dbReference>
<keyword evidence="4" id="KW-0444">Lipid biosynthesis</keyword>
<dbReference type="SUPFAM" id="SSF51735">
    <property type="entry name" value="NAD(P)-binding Rossmann-fold domains"/>
    <property type="match status" value="1"/>
</dbReference>
<dbReference type="PRINTS" id="PR00080">
    <property type="entry name" value="SDRFAMILY"/>
</dbReference>
<keyword evidence="4" id="KW-0276">Fatty acid metabolism</keyword>
<protein>
    <submittedName>
        <fullName evidence="7">Estradiol 17-beta-dehydrogenase 8</fullName>
    </submittedName>
</protein>
<evidence type="ECO:0000313" key="7">
    <source>
        <dbReference type="EMBL" id="EGW09098.1"/>
    </source>
</evidence>
<dbReference type="GO" id="GO:0006703">
    <property type="term" value="P:estrogen biosynthetic process"/>
    <property type="evidence" value="ECO:0007669"/>
    <property type="project" value="TreeGrafter"/>
</dbReference>